<feature type="domain" description="FAD/NAD(P)-binding" evidence="5">
    <location>
        <begin position="2"/>
        <end position="315"/>
    </location>
</feature>
<dbReference type="PRINTS" id="PR00368">
    <property type="entry name" value="FADPNR"/>
</dbReference>
<organism evidence="6 7">
    <name type="scientific">Lophiostoma macrostomum CBS 122681</name>
    <dbReference type="NCBI Taxonomy" id="1314788"/>
    <lineage>
        <taxon>Eukaryota</taxon>
        <taxon>Fungi</taxon>
        <taxon>Dikarya</taxon>
        <taxon>Ascomycota</taxon>
        <taxon>Pezizomycotina</taxon>
        <taxon>Dothideomycetes</taxon>
        <taxon>Pleosporomycetidae</taxon>
        <taxon>Pleosporales</taxon>
        <taxon>Lophiostomataceae</taxon>
        <taxon>Lophiostoma</taxon>
    </lineage>
</organism>
<dbReference type="GO" id="GO:0050660">
    <property type="term" value="F:flavin adenine dinucleotide binding"/>
    <property type="evidence" value="ECO:0007669"/>
    <property type="project" value="TreeGrafter"/>
</dbReference>
<dbReference type="EMBL" id="MU004295">
    <property type="protein sequence ID" value="KAF2661098.1"/>
    <property type="molecule type" value="Genomic_DNA"/>
</dbReference>
<dbReference type="PRINTS" id="PR00411">
    <property type="entry name" value="PNDRDTASEI"/>
</dbReference>
<dbReference type="SUPFAM" id="SSF51905">
    <property type="entry name" value="FAD/NAD(P)-binding domain"/>
    <property type="match status" value="2"/>
</dbReference>
<dbReference type="Proteomes" id="UP000799324">
    <property type="component" value="Unassembled WGS sequence"/>
</dbReference>
<dbReference type="Pfam" id="PF07992">
    <property type="entry name" value="Pyr_redox_2"/>
    <property type="match status" value="1"/>
</dbReference>
<dbReference type="Gene3D" id="3.50.50.100">
    <property type="match status" value="1"/>
</dbReference>
<feature type="non-terminal residue" evidence="6">
    <location>
        <position position="1"/>
    </location>
</feature>
<evidence type="ECO:0000313" key="6">
    <source>
        <dbReference type="EMBL" id="KAF2661098.1"/>
    </source>
</evidence>
<reference evidence="6" key="1">
    <citation type="journal article" date="2020" name="Stud. Mycol.">
        <title>101 Dothideomycetes genomes: a test case for predicting lifestyles and emergence of pathogens.</title>
        <authorList>
            <person name="Haridas S."/>
            <person name="Albert R."/>
            <person name="Binder M."/>
            <person name="Bloem J."/>
            <person name="Labutti K."/>
            <person name="Salamov A."/>
            <person name="Andreopoulos B."/>
            <person name="Baker S."/>
            <person name="Barry K."/>
            <person name="Bills G."/>
            <person name="Bluhm B."/>
            <person name="Cannon C."/>
            <person name="Castanera R."/>
            <person name="Culley D."/>
            <person name="Daum C."/>
            <person name="Ezra D."/>
            <person name="Gonzalez J."/>
            <person name="Henrissat B."/>
            <person name="Kuo A."/>
            <person name="Liang C."/>
            <person name="Lipzen A."/>
            <person name="Lutzoni F."/>
            <person name="Magnuson J."/>
            <person name="Mondo S."/>
            <person name="Nolan M."/>
            <person name="Ohm R."/>
            <person name="Pangilinan J."/>
            <person name="Park H.-J."/>
            <person name="Ramirez L."/>
            <person name="Alfaro M."/>
            <person name="Sun H."/>
            <person name="Tritt A."/>
            <person name="Yoshinaga Y."/>
            <person name="Zwiers L.-H."/>
            <person name="Turgeon B."/>
            <person name="Goodwin S."/>
            <person name="Spatafora J."/>
            <person name="Crous P."/>
            <person name="Grigoriev I."/>
        </authorList>
    </citation>
    <scope>NUCLEOTIDE SEQUENCE</scope>
    <source>
        <strain evidence="6">CBS 122681</strain>
    </source>
</reference>
<evidence type="ECO:0000256" key="1">
    <source>
        <dbReference type="ARBA" id="ARBA00006442"/>
    </source>
</evidence>
<dbReference type="AlphaFoldDB" id="A0A6A6TQA1"/>
<dbReference type="InterPro" id="IPR023753">
    <property type="entry name" value="FAD/NAD-binding_dom"/>
</dbReference>
<evidence type="ECO:0000313" key="7">
    <source>
        <dbReference type="Proteomes" id="UP000799324"/>
    </source>
</evidence>
<keyword evidence="2" id="KW-0285">Flavoprotein</keyword>
<comment type="similarity">
    <text evidence="1">Belongs to the FAD-dependent oxidoreductase family.</text>
</comment>
<keyword evidence="3" id="KW-0274">FAD</keyword>
<dbReference type="PANTHER" id="PTHR43735:SF3">
    <property type="entry name" value="FERROPTOSIS SUPPRESSOR PROTEIN 1"/>
    <property type="match status" value="1"/>
</dbReference>
<gene>
    <name evidence="6" type="ORF">K491DRAFT_574058</name>
</gene>
<dbReference type="PANTHER" id="PTHR43735">
    <property type="entry name" value="APOPTOSIS-INDUCING FACTOR 1"/>
    <property type="match status" value="1"/>
</dbReference>
<evidence type="ECO:0000256" key="2">
    <source>
        <dbReference type="ARBA" id="ARBA00022630"/>
    </source>
</evidence>
<name>A0A6A6TQA1_9PLEO</name>
<keyword evidence="7" id="KW-1185">Reference proteome</keyword>
<dbReference type="OrthoDB" id="202203at2759"/>
<protein>
    <submittedName>
        <fullName evidence="6">FAD/NAD(P)-binding domain-containing protein</fullName>
    </submittedName>
</protein>
<evidence type="ECO:0000256" key="3">
    <source>
        <dbReference type="ARBA" id="ARBA00022827"/>
    </source>
</evidence>
<feature type="non-terminal residue" evidence="6">
    <location>
        <position position="411"/>
    </location>
</feature>
<evidence type="ECO:0000256" key="4">
    <source>
        <dbReference type="ARBA" id="ARBA00023002"/>
    </source>
</evidence>
<proteinExistence type="inferred from homology"/>
<dbReference type="InterPro" id="IPR036188">
    <property type="entry name" value="FAD/NAD-bd_sf"/>
</dbReference>
<dbReference type="GO" id="GO:0004174">
    <property type="term" value="F:electron-transferring-flavoprotein dehydrogenase activity"/>
    <property type="evidence" value="ECO:0007669"/>
    <property type="project" value="TreeGrafter"/>
</dbReference>
<evidence type="ECO:0000259" key="5">
    <source>
        <dbReference type="Pfam" id="PF07992"/>
    </source>
</evidence>
<dbReference type="GO" id="GO:0005737">
    <property type="term" value="C:cytoplasm"/>
    <property type="evidence" value="ECO:0007669"/>
    <property type="project" value="TreeGrafter"/>
</dbReference>
<keyword evidence="4" id="KW-0560">Oxidoreductase</keyword>
<sequence>NIIVLGASYSGLSVAHNFLDDLEPRLSALGASNYRLVLVSPSTHFFFNIAAPQALVSPSLIPHHENRPRSPKGRRSSTLSDNLFVPIQPAFAKHPFSRFTFMHGQATEIDHKTRRVTVQVDRTNPVQQIPYHALIIATGSSSHSPLLSLHDTTLKALREFYHKLKNATHIAIVGGGLSGVEIAAQIAQYFDQKRVERSKRRITLISGGTQVLKKLEPSIGKQAEKRLKTLGVHVLPNVRAQTLTRKTRSVECDLDNGQVLSADEVILATGVCPNTRFLPIQVCDKSNYVITDETLRVHGIGDRSYAIGDCASYSDNHILDVYDAVPVLVNNLYKDLLEYQLENSGLESHLKLRNTLEDLRDERYRRQRSTDTGMLLAPMTKYGGVGSVFGWHVPSLMVYLLKGRKYRIDSV</sequence>
<accession>A0A6A6TQA1</accession>